<reference evidence="2 3" key="1">
    <citation type="submission" date="2018-05" db="EMBL/GenBank/DDBJ databases">
        <title>Draft genome sequence of Scytalidium lignicola DSM 105466, a ubiquitous saprotrophic fungus.</title>
        <authorList>
            <person name="Buettner E."/>
            <person name="Gebauer A.M."/>
            <person name="Hofrichter M."/>
            <person name="Liers C."/>
            <person name="Kellner H."/>
        </authorList>
    </citation>
    <scope>NUCLEOTIDE SEQUENCE [LARGE SCALE GENOMIC DNA]</scope>
    <source>
        <strain evidence="2 3">DSM 105466</strain>
    </source>
</reference>
<gene>
    <name evidence="2" type="ORF">B7463_g10791</name>
</gene>
<dbReference type="PANTHER" id="PTHR37540:SF10">
    <property type="entry name" value="SIGMA-70 REGION 2 FAMILY PROTEIN"/>
    <property type="match status" value="1"/>
</dbReference>
<dbReference type="OrthoDB" id="4158087at2759"/>
<dbReference type="EMBL" id="NCSJ02000325">
    <property type="protein sequence ID" value="RFU25548.1"/>
    <property type="molecule type" value="Genomic_DNA"/>
</dbReference>
<feature type="region of interest" description="Disordered" evidence="1">
    <location>
        <begin position="155"/>
        <end position="179"/>
    </location>
</feature>
<organism evidence="2 3">
    <name type="scientific">Scytalidium lignicola</name>
    <name type="common">Hyphomycete</name>
    <dbReference type="NCBI Taxonomy" id="5539"/>
    <lineage>
        <taxon>Eukaryota</taxon>
        <taxon>Fungi</taxon>
        <taxon>Dikarya</taxon>
        <taxon>Ascomycota</taxon>
        <taxon>Pezizomycotina</taxon>
        <taxon>Leotiomycetes</taxon>
        <taxon>Leotiomycetes incertae sedis</taxon>
        <taxon>Scytalidium</taxon>
    </lineage>
</organism>
<name>A0A3E2GWS1_SCYLI</name>
<evidence type="ECO:0000256" key="1">
    <source>
        <dbReference type="SAM" id="MobiDB-lite"/>
    </source>
</evidence>
<protein>
    <recommendedName>
        <fullName evidence="4">Transcription factor domain-containing protein</fullName>
    </recommendedName>
</protein>
<dbReference type="Pfam" id="PF11951">
    <property type="entry name" value="Fungal_trans_2"/>
    <property type="match status" value="1"/>
</dbReference>
<keyword evidence="3" id="KW-1185">Reference proteome</keyword>
<feature type="non-terminal residue" evidence="2">
    <location>
        <position position="404"/>
    </location>
</feature>
<evidence type="ECO:0008006" key="4">
    <source>
        <dbReference type="Google" id="ProtNLM"/>
    </source>
</evidence>
<proteinExistence type="predicted"/>
<sequence>MPVSRFAGGTVNTYRVLVKTAVLKPPGGVMLEVFLSDPVLAHGAIMLAANHWVTIGGLWNQIAASFYYHKVETIKLLRERMMVQNEAMSESTISAIATLILVECHLGFMDAATSHMKGLAQLVRVRSDSGLNGTPMNPLMNRLVMLADLQMSTATKTPPRFSPSAGEQEPTSGPSAQQVGSSVVEISGSILYQGLDTVRGLNDRTKKMFALLRHLSSNRPTQEVSNFPSSLSPPSSPLLVEFESLIFSIMHSVGPTDTASISATVTSACIGIAGTIYLHLFIKRTPRGDPVYTWQLHLLKESVQLMRSTQSGPSSSILGAESMWPEVWLWIYFVSGYSTVRREPAQDGARLLICRELMGVKQILGLGVGDWTRVQNMLGVLIWSDEDQGIGLELWEDVCQIVQP</sequence>
<feature type="non-terminal residue" evidence="2">
    <location>
        <position position="1"/>
    </location>
</feature>
<dbReference type="AlphaFoldDB" id="A0A3E2GWS1"/>
<dbReference type="STRING" id="5539.A0A3E2GWS1"/>
<accession>A0A3E2GWS1</accession>
<comment type="caution">
    <text evidence="2">The sequence shown here is derived from an EMBL/GenBank/DDBJ whole genome shotgun (WGS) entry which is preliminary data.</text>
</comment>
<dbReference type="Proteomes" id="UP000258309">
    <property type="component" value="Unassembled WGS sequence"/>
</dbReference>
<evidence type="ECO:0000313" key="2">
    <source>
        <dbReference type="EMBL" id="RFU25548.1"/>
    </source>
</evidence>
<dbReference type="PANTHER" id="PTHR37540">
    <property type="entry name" value="TRANSCRIPTION FACTOR (ACR-2), PUTATIVE-RELATED-RELATED"/>
    <property type="match status" value="1"/>
</dbReference>
<evidence type="ECO:0000313" key="3">
    <source>
        <dbReference type="Proteomes" id="UP000258309"/>
    </source>
</evidence>
<feature type="compositionally biased region" description="Polar residues" evidence="1">
    <location>
        <begin position="169"/>
        <end position="178"/>
    </location>
</feature>
<dbReference type="InterPro" id="IPR021858">
    <property type="entry name" value="Fun_TF"/>
</dbReference>
<dbReference type="OMA" id="ICRELMG"/>